<gene>
    <name evidence="2" type="ORF">QYE76_046968</name>
</gene>
<evidence type="ECO:0000256" key="1">
    <source>
        <dbReference type="SAM" id="Phobius"/>
    </source>
</evidence>
<feature type="transmembrane region" description="Helical" evidence="1">
    <location>
        <begin position="103"/>
        <end position="124"/>
    </location>
</feature>
<keyword evidence="1" id="KW-0472">Membrane</keyword>
<evidence type="ECO:0000313" key="3">
    <source>
        <dbReference type="Proteomes" id="UP001231189"/>
    </source>
</evidence>
<dbReference type="AlphaFoldDB" id="A0AAD8TN04"/>
<organism evidence="2 3">
    <name type="scientific">Lolium multiflorum</name>
    <name type="common">Italian ryegrass</name>
    <name type="synonym">Lolium perenne subsp. multiflorum</name>
    <dbReference type="NCBI Taxonomy" id="4521"/>
    <lineage>
        <taxon>Eukaryota</taxon>
        <taxon>Viridiplantae</taxon>
        <taxon>Streptophyta</taxon>
        <taxon>Embryophyta</taxon>
        <taxon>Tracheophyta</taxon>
        <taxon>Spermatophyta</taxon>
        <taxon>Magnoliopsida</taxon>
        <taxon>Liliopsida</taxon>
        <taxon>Poales</taxon>
        <taxon>Poaceae</taxon>
        <taxon>BOP clade</taxon>
        <taxon>Pooideae</taxon>
        <taxon>Poodae</taxon>
        <taxon>Poeae</taxon>
        <taxon>Poeae Chloroplast Group 2 (Poeae type)</taxon>
        <taxon>Loliodinae</taxon>
        <taxon>Loliinae</taxon>
        <taxon>Lolium</taxon>
    </lineage>
</organism>
<comment type="caution">
    <text evidence="2">The sequence shown here is derived from an EMBL/GenBank/DDBJ whole genome shotgun (WGS) entry which is preliminary data.</text>
</comment>
<feature type="transmembrane region" description="Helical" evidence="1">
    <location>
        <begin position="41"/>
        <end position="60"/>
    </location>
</feature>
<reference evidence="2" key="1">
    <citation type="submission" date="2023-07" db="EMBL/GenBank/DDBJ databases">
        <title>A chromosome-level genome assembly of Lolium multiflorum.</title>
        <authorList>
            <person name="Chen Y."/>
            <person name="Copetti D."/>
            <person name="Kolliker R."/>
            <person name="Studer B."/>
        </authorList>
    </citation>
    <scope>NUCLEOTIDE SEQUENCE</scope>
    <source>
        <strain evidence="2">02402/16</strain>
        <tissue evidence="2">Leaf</tissue>
    </source>
</reference>
<dbReference type="Proteomes" id="UP001231189">
    <property type="component" value="Unassembled WGS sequence"/>
</dbReference>
<feature type="transmembrane region" description="Helical" evidence="1">
    <location>
        <begin position="65"/>
        <end position="83"/>
    </location>
</feature>
<proteinExistence type="predicted"/>
<accession>A0AAD8TN04</accession>
<evidence type="ECO:0000313" key="2">
    <source>
        <dbReference type="EMBL" id="KAK1686120.1"/>
    </source>
</evidence>
<name>A0AAD8TN04_LOLMU</name>
<keyword evidence="3" id="KW-1185">Reference proteome</keyword>
<dbReference type="EMBL" id="JAUUTY010000002">
    <property type="protein sequence ID" value="KAK1686120.1"/>
    <property type="molecule type" value="Genomic_DNA"/>
</dbReference>
<protein>
    <submittedName>
        <fullName evidence="2">Uncharacterized protein</fullName>
    </submittedName>
</protein>
<keyword evidence="1" id="KW-0812">Transmembrane</keyword>
<sequence>MCADALIAGAGEGMRYRPGISRINWVSEDLERLQMGQHFHLISRIILSFLHGILLFLYIYSRIAVLLISEIVVSCTVVSISPYRCFVAPSKMSSCTYVILGQTGFASQIANLLIKVVLAFAVVVQRMEMGLKGSSLSSEQQNLQSNTS</sequence>
<keyword evidence="1" id="KW-1133">Transmembrane helix</keyword>